<evidence type="ECO:0000256" key="4">
    <source>
        <dbReference type="ARBA" id="ARBA00022989"/>
    </source>
</evidence>
<dbReference type="GO" id="GO:0005886">
    <property type="term" value="C:plasma membrane"/>
    <property type="evidence" value="ECO:0007669"/>
    <property type="project" value="UniProtKB-SubCell"/>
</dbReference>
<feature type="transmembrane region" description="Helical" evidence="8">
    <location>
        <begin position="62"/>
        <end position="83"/>
    </location>
</feature>
<keyword evidence="4 8" id="KW-1133">Transmembrane helix</keyword>
<dbReference type="GO" id="GO:0007165">
    <property type="term" value="P:signal transduction"/>
    <property type="evidence" value="ECO:0007669"/>
    <property type="project" value="UniProtKB-KW"/>
</dbReference>
<dbReference type="PANTHER" id="PTHR21143">
    <property type="entry name" value="INVERTEBRATE GUSTATORY RECEPTOR"/>
    <property type="match status" value="1"/>
</dbReference>
<gene>
    <name evidence="9" type="ORF">KR093_007530</name>
</gene>
<evidence type="ECO:0000313" key="9">
    <source>
        <dbReference type="EMBL" id="KAH8371454.1"/>
    </source>
</evidence>
<comment type="function">
    <text evidence="8">Gustatory receptor which mediates acceptance or avoidance behavior, depending on its substrates.</text>
</comment>
<keyword evidence="2 8" id="KW-1003">Cell membrane</keyword>
<comment type="caution">
    <text evidence="9">The sequence shown here is derived from an EMBL/GenBank/DDBJ whole genome shotgun (WGS) entry which is preliminary data.</text>
</comment>
<dbReference type="EMBL" id="JAJJHW010002585">
    <property type="protein sequence ID" value="KAH8371454.1"/>
    <property type="molecule type" value="Genomic_DNA"/>
</dbReference>
<dbReference type="Proteomes" id="UP001200034">
    <property type="component" value="Unassembled WGS sequence"/>
</dbReference>
<dbReference type="GO" id="GO:0043025">
    <property type="term" value="C:neuronal cell body"/>
    <property type="evidence" value="ECO:0007669"/>
    <property type="project" value="TreeGrafter"/>
</dbReference>
<keyword evidence="7 8" id="KW-0807">Transducer</keyword>
<sequence length="404" mass="47285">IYVLSRLLGLMAATMPQANGGVRSVWHWRLYGYVVAVFVLCYAPHAIHMIYTRMHFLRQNRLLLIVGLQHYVLLLLSTFIMLYTHTTRQLCFVRWLNKLLSCRRQLQQLLHGASTQHSLHTRHHLVVLCLLTVAIIGSSSHTMFILIHDTMAHSSAAYFASIVFFYGLQLGLQVCLALYLLALLLISHLLHHCNLQLNRILRDALHTHRTHLAGWGMPQRWRLHAAQQHWLALELWRLWRLHGRLWRLSHQLCALHSVQLLVFVLFAPFECVIHGFFTYFVHFSRWFPRHNREHPKFNAFGLLYLCSLFLQLVLVITQTHRQRRLYCETRRSLRSAALALPTDCSKALRQTLELYGLQLQLSERIYKLSACGLFELNNGLLFGIMQAIITYIIILIQFDKIIYT</sequence>
<proteinExistence type="inferred from homology"/>
<evidence type="ECO:0000256" key="5">
    <source>
        <dbReference type="ARBA" id="ARBA00023136"/>
    </source>
</evidence>
<dbReference type="GO" id="GO:0030425">
    <property type="term" value="C:dendrite"/>
    <property type="evidence" value="ECO:0007669"/>
    <property type="project" value="TreeGrafter"/>
</dbReference>
<dbReference type="GO" id="GO:0050909">
    <property type="term" value="P:sensory perception of taste"/>
    <property type="evidence" value="ECO:0007669"/>
    <property type="project" value="InterPro"/>
</dbReference>
<keyword evidence="6 8" id="KW-0675">Receptor</keyword>
<evidence type="ECO:0000256" key="8">
    <source>
        <dbReference type="RuleBase" id="RU363108"/>
    </source>
</evidence>
<feature type="non-terminal residue" evidence="9">
    <location>
        <position position="404"/>
    </location>
</feature>
<feature type="transmembrane region" description="Helical" evidence="8">
    <location>
        <begin position="125"/>
        <end position="147"/>
    </location>
</feature>
<dbReference type="InterPro" id="IPR013604">
    <property type="entry name" value="7TM_chemorcpt"/>
</dbReference>
<reference evidence="9" key="1">
    <citation type="journal article" date="2021" name="Mol. Ecol. Resour.">
        <title>Phylogenomic analyses of the genus Drosophila reveals genomic signals of climate adaptation.</title>
        <authorList>
            <person name="Li F."/>
            <person name="Rane R.V."/>
            <person name="Luria V."/>
            <person name="Xiong Z."/>
            <person name="Chen J."/>
            <person name="Li Z."/>
            <person name="Catullo R.A."/>
            <person name="Griffin P.C."/>
            <person name="Schiffer M."/>
            <person name="Pearce S."/>
            <person name="Lee S.F."/>
            <person name="McElroy K."/>
            <person name="Stocker A."/>
            <person name="Shirriffs J."/>
            <person name="Cockerell F."/>
            <person name="Coppin C."/>
            <person name="Sgro C.M."/>
            <person name="Karger A."/>
            <person name="Cain J.W."/>
            <person name="Weber J.A."/>
            <person name="Santpere G."/>
            <person name="Kirschner M.W."/>
            <person name="Hoffmann A.A."/>
            <person name="Oakeshott J.G."/>
            <person name="Zhang G."/>
        </authorList>
    </citation>
    <scope>NUCLEOTIDE SEQUENCE</scope>
    <source>
        <strain evidence="9">BGI-SZ-2011g</strain>
    </source>
</reference>
<evidence type="ECO:0000313" key="10">
    <source>
        <dbReference type="Proteomes" id="UP001200034"/>
    </source>
</evidence>
<feature type="transmembrane region" description="Helical" evidence="8">
    <location>
        <begin position="30"/>
        <end position="50"/>
    </location>
</feature>
<feature type="transmembrane region" description="Helical" evidence="8">
    <location>
        <begin position="260"/>
        <end position="277"/>
    </location>
</feature>
<dbReference type="GO" id="GO:0030424">
    <property type="term" value="C:axon"/>
    <property type="evidence" value="ECO:0007669"/>
    <property type="project" value="TreeGrafter"/>
</dbReference>
<feature type="transmembrane region" description="Helical" evidence="8">
    <location>
        <begin position="379"/>
        <end position="398"/>
    </location>
</feature>
<keyword evidence="3 8" id="KW-0812">Transmembrane</keyword>
<evidence type="ECO:0000256" key="7">
    <source>
        <dbReference type="ARBA" id="ARBA00023224"/>
    </source>
</evidence>
<dbReference type="PANTHER" id="PTHR21143:SF121">
    <property type="entry name" value="GUSTATORY AND ODORANT RECEPTOR 21A"/>
    <property type="match status" value="1"/>
</dbReference>
<organism evidence="9 10">
    <name type="scientific">Drosophila rubida</name>
    <dbReference type="NCBI Taxonomy" id="30044"/>
    <lineage>
        <taxon>Eukaryota</taxon>
        <taxon>Metazoa</taxon>
        <taxon>Ecdysozoa</taxon>
        <taxon>Arthropoda</taxon>
        <taxon>Hexapoda</taxon>
        <taxon>Insecta</taxon>
        <taxon>Pterygota</taxon>
        <taxon>Neoptera</taxon>
        <taxon>Endopterygota</taxon>
        <taxon>Diptera</taxon>
        <taxon>Brachycera</taxon>
        <taxon>Muscomorpha</taxon>
        <taxon>Ephydroidea</taxon>
        <taxon>Drosophilidae</taxon>
        <taxon>Drosophila</taxon>
    </lineage>
</organism>
<keyword evidence="5 8" id="KW-0472">Membrane</keyword>
<feature type="transmembrane region" description="Helical" evidence="8">
    <location>
        <begin position="297"/>
        <end position="316"/>
    </location>
</feature>
<evidence type="ECO:0000256" key="1">
    <source>
        <dbReference type="ARBA" id="ARBA00004651"/>
    </source>
</evidence>
<dbReference type="AlphaFoldDB" id="A0AAD4K0Q6"/>
<keyword evidence="10" id="KW-1185">Reference proteome</keyword>
<evidence type="ECO:0000256" key="3">
    <source>
        <dbReference type="ARBA" id="ARBA00022692"/>
    </source>
</evidence>
<evidence type="ECO:0000256" key="2">
    <source>
        <dbReference type="ARBA" id="ARBA00022475"/>
    </source>
</evidence>
<name>A0AAD4K0Q6_9MUSC</name>
<comment type="subcellular location">
    <subcellularLocation>
        <location evidence="1 8">Cell membrane</location>
        <topology evidence="1 8">Multi-pass membrane protein</topology>
    </subcellularLocation>
</comment>
<accession>A0AAD4K0Q6</accession>
<comment type="similarity">
    <text evidence="8">Belongs to the insect chemoreceptor superfamily. Gustatory receptor (GR) family.</text>
</comment>
<dbReference type="Pfam" id="PF08395">
    <property type="entry name" value="7tm_7"/>
    <property type="match status" value="1"/>
</dbReference>
<evidence type="ECO:0000256" key="6">
    <source>
        <dbReference type="ARBA" id="ARBA00023170"/>
    </source>
</evidence>
<feature type="transmembrane region" description="Helical" evidence="8">
    <location>
        <begin position="159"/>
        <end position="186"/>
    </location>
</feature>
<protein>
    <recommendedName>
        <fullName evidence="8">Gustatory receptor</fullName>
    </recommendedName>
</protein>